<dbReference type="Proteomes" id="UP001215598">
    <property type="component" value="Unassembled WGS sequence"/>
</dbReference>
<gene>
    <name evidence="9" type="ORF">B0H16DRAFT_1690650</name>
</gene>
<feature type="region of interest" description="Disordered" evidence="6">
    <location>
        <begin position="513"/>
        <end position="550"/>
    </location>
</feature>
<evidence type="ECO:0000256" key="4">
    <source>
        <dbReference type="ARBA" id="ARBA00023002"/>
    </source>
</evidence>
<evidence type="ECO:0000256" key="2">
    <source>
        <dbReference type="ARBA" id="ARBA00022630"/>
    </source>
</evidence>
<dbReference type="PANTHER" id="PTHR13789:SF309">
    <property type="entry name" value="PUTATIVE (AFU_ORTHOLOGUE AFUA_6G14510)-RELATED"/>
    <property type="match status" value="1"/>
</dbReference>
<protein>
    <recommendedName>
        <fullName evidence="8">FAD-binding domain-containing protein</fullName>
    </recommendedName>
</protein>
<keyword evidence="4" id="KW-0560">Oxidoreductase</keyword>
<organism evidence="9 10">
    <name type="scientific">Mycena metata</name>
    <dbReference type="NCBI Taxonomy" id="1033252"/>
    <lineage>
        <taxon>Eukaryota</taxon>
        <taxon>Fungi</taxon>
        <taxon>Dikarya</taxon>
        <taxon>Basidiomycota</taxon>
        <taxon>Agaricomycotina</taxon>
        <taxon>Agaricomycetes</taxon>
        <taxon>Agaricomycetidae</taxon>
        <taxon>Agaricales</taxon>
        <taxon>Marasmiineae</taxon>
        <taxon>Mycenaceae</taxon>
        <taxon>Mycena</taxon>
    </lineage>
</organism>
<keyword evidence="7" id="KW-0472">Membrane</keyword>
<comment type="caution">
    <text evidence="9">The sequence shown here is derived from an EMBL/GenBank/DDBJ whole genome shotgun (WGS) entry which is preliminary data.</text>
</comment>
<feature type="domain" description="FAD-binding" evidence="8">
    <location>
        <begin position="5"/>
        <end position="320"/>
    </location>
</feature>
<dbReference type="PRINTS" id="PR00420">
    <property type="entry name" value="RNGMNOXGNASE"/>
</dbReference>
<keyword evidence="10" id="KW-1185">Reference proteome</keyword>
<keyword evidence="3" id="KW-0274">FAD</keyword>
<evidence type="ECO:0000313" key="10">
    <source>
        <dbReference type="Proteomes" id="UP001215598"/>
    </source>
</evidence>
<keyword evidence="2" id="KW-0285">Flavoprotein</keyword>
<proteinExistence type="inferred from homology"/>
<keyword evidence="7" id="KW-1133">Transmembrane helix</keyword>
<evidence type="ECO:0000259" key="8">
    <source>
        <dbReference type="Pfam" id="PF01494"/>
    </source>
</evidence>
<dbReference type="PANTHER" id="PTHR13789">
    <property type="entry name" value="MONOOXYGENASE"/>
    <property type="match status" value="1"/>
</dbReference>
<name>A0AAD7J070_9AGAR</name>
<comment type="similarity">
    <text evidence="1">Belongs to the paxM FAD-dependent monooxygenase family.</text>
</comment>
<sequence>MPGIKVIIVGCGIAGPVLALLLKQKGYEPVIYERGKRSPDAGLSLMLQLNGLRILSLIPGLVEQLPGMIVDQATTYSIVPSDERVLGQSTYPADLRRKHRYGLVGVNRPKFLAFLSDTVLAQGIEIHFERQVVAVEQTEEYARVRLNTGETDTASFVVGCDGLHSNVRIALFGKEEAVFTGLTQTGGIAPVAFAGQKPTMFNFYGDGVHMITYPISQTAYSWAITQREAERKETWRAMDTDAQEAVRTGPFSQLPFGVGDLVRTSEKITKYGLYDRPELKLWHDGRVVLVGDAAHPTSPHLGQGANQAFEDAYHFVLLLLQHHPTATTEPSSTTLSVVFKEFEARRMERTAMLVKGARKTGELRVVEGAEKSRERNDIVYEQWADPGVALRKAEELLGVEWKGWGAEQPSSRAEPGPGLVKPSRAQHKAWAGSGLGLEKCQARQASQARAWIYMAKSVPMRRSMFRTAEKNPNLVAETFGTFYSYIIYMYPSILFFNFGWEKAWAQARAQGFRPRTQGSGSGLENLEPEPAQAEPEPGHPGRAGPATSLL</sequence>
<dbReference type="GO" id="GO:0071949">
    <property type="term" value="F:FAD binding"/>
    <property type="evidence" value="ECO:0007669"/>
    <property type="project" value="InterPro"/>
</dbReference>
<evidence type="ECO:0000313" key="9">
    <source>
        <dbReference type="EMBL" id="KAJ7754102.1"/>
    </source>
</evidence>
<accession>A0AAD7J070</accession>
<dbReference type="Pfam" id="PF01494">
    <property type="entry name" value="FAD_binding_3"/>
    <property type="match status" value="1"/>
</dbReference>
<evidence type="ECO:0000256" key="6">
    <source>
        <dbReference type="SAM" id="MobiDB-lite"/>
    </source>
</evidence>
<evidence type="ECO:0000256" key="3">
    <source>
        <dbReference type="ARBA" id="ARBA00022827"/>
    </source>
</evidence>
<dbReference type="InterPro" id="IPR002938">
    <property type="entry name" value="FAD-bd"/>
</dbReference>
<evidence type="ECO:0000256" key="5">
    <source>
        <dbReference type="ARBA" id="ARBA00023033"/>
    </source>
</evidence>
<dbReference type="Gene3D" id="3.50.50.60">
    <property type="entry name" value="FAD/NAD(P)-binding domain"/>
    <property type="match status" value="1"/>
</dbReference>
<dbReference type="EMBL" id="JARKIB010000053">
    <property type="protein sequence ID" value="KAJ7754102.1"/>
    <property type="molecule type" value="Genomic_DNA"/>
</dbReference>
<evidence type="ECO:0000256" key="1">
    <source>
        <dbReference type="ARBA" id="ARBA00007992"/>
    </source>
</evidence>
<dbReference type="AlphaFoldDB" id="A0AAD7J070"/>
<reference evidence="9" key="1">
    <citation type="submission" date="2023-03" db="EMBL/GenBank/DDBJ databases">
        <title>Massive genome expansion in bonnet fungi (Mycena s.s.) driven by repeated elements and novel gene families across ecological guilds.</title>
        <authorList>
            <consortium name="Lawrence Berkeley National Laboratory"/>
            <person name="Harder C.B."/>
            <person name="Miyauchi S."/>
            <person name="Viragh M."/>
            <person name="Kuo A."/>
            <person name="Thoen E."/>
            <person name="Andreopoulos B."/>
            <person name="Lu D."/>
            <person name="Skrede I."/>
            <person name="Drula E."/>
            <person name="Henrissat B."/>
            <person name="Morin E."/>
            <person name="Kohler A."/>
            <person name="Barry K."/>
            <person name="LaButti K."/>
            <person name="Morin E."/>
            <person name="Salamov A."/>
            <person name="Lipzen A."/>
            <person name="Mereny Z."/>
            <person name="Hegedus B."/>
            <person name="Baldrian P."/>
            <person name="Stursova M."/>
            <person name="Weitz H."/>
            <person name="Taylor A."/>
            <person name="Grigoriev I.V."/>
            <person name="Nagy L.G."/>
            <person name="Martin F."/>
            <person name="Kauserud H."/>
        </authorList>
    </citation>
    <scope>NUCLEOTIDE SEQUENCE</scope>
    <source>
        <strain evidence="9">CBHHK182m</strain>
    </source>
</reference>
<feature type="transmembrane region" description="Helical" evidence="7">
    <location>
        <begin position="482"/>
        <end position="500"/>
    </location>
</feature>
<keyword evidence="7" id="KW-0812">Transmembrane</keyword>
<dbReference type="GO" id="GO:0004497">
    <property type="term" value="F:monooxygenase activity"/>
    <property type="evidence" value="ECO:0007669"/>
    <property type="project" value="UniProtKB-KW"/>
</dbReference>
<dbReference type="SUPFAM" id="SSF51905">
    <property type="entry name" value="FAD/NAD(P)-binding domain"/>
    <property type="match status" value="1"/>
</dbReference>
<evidence type="ECO:0000256" key="7">
    <source>
        <dbReference type="SAM" id="Phobius"/>
    </source>
</evidence>
<dbReference type="InterPro" id="IPR036188">
    <property type="entry name" value="FAD/NAD-bd_sf"/>
</dbReference>
<keyword evidence="5" id="KW-0503">Monooxygenase</keyword>
<dbReference type="InterPro" id="IPR050493">
    <property type="entry name" value="FAD-dep_Monooxygenase_BioMet"/>
</dbReference>